<name>A0A2T3ASW8_AMORE</name>
<evidence type="ECO:0000313" key="3">
    <source>
        <dbReference type="Proteomes" id="UP000241818"/>
    </source>
</evidence>
<dbReference type="EMBL" id="KZ679016">
    <property type="protein sequence ID" value="PSS10567.1"/>
    <property type="molecule type" value="Genomic_DNA"/>
</dbReference>
<evidence type="ECO:0000256" key="1">
    <source>
        <dbReference type="SAM" id="MobiDB-lite"/>
    </source>
</evidence>
<dbReference type="GeneID" id="36572678"/>
<feature type="region of interest" description="Disordered" evidence="1">
    <location>
        <begin position="1"/>
        <end position="36"/>
    </location>
</feature>
<evidence type="ECO:0000313" key="2">
    <source>
        <dbReference type="EMBL" id="PSS10567.1"/>
    </source>
</evidence>
<protein>
    <submittedName>
        <fullName evidence="2">Uncharacterized protein</fullName>
    </submittedName>
</protein>
<sequence>MRSKSTKQVTKPGKCDAAGKQRRIQPHVQPRLESPQNSTDVSIILITYQKNKNPPMLTRSTPRGPLQVINATTHTPSPSPCTAYFSNIPRIPANPHVWRIYSVDSIVMARITATPYSPGSLPGSAISLPPSFATRLNAER</sequence>
<organism evidence="2 3">
    <name type="scientific">Amorphotheca resinae ATCC 22711</name>
    <dbReference type="NCBI Taxonomy" id="857342"/>
    <lineage>
        <taxon>Eukaryota</taxon>
        <taxon>Fungi</taxon>
        <taxon>Dikarya</taxon>
        <taxon>Ascomycota</taxon>
        <taxon>Pezizomycotina</taxon>
        <taxon>Leotiomycetes</taxon>
        <taxon>Helotiales</taxon>
        <taxon>Amorphothecaceae</taxon>
        <taxon>Amorphotheca</taxon>
    </lineage>
</organism>
<accession>A0A2T3ASW8</accession>
<keyword evidence="3" id="KW-1185">Reference proteome</keyword>
<dbReference type="AlphaFoldDB" id="A0A2T3ASW8"/>
<dbReference type="RefSeq" id="XP_024717746.1">
    <property type="nucleotide sequence ID" value="XM_024864597.1"/>
</dbReference>
<reference evidence="2 3" key="1">
    <citation type="journal article" date="2018" name="New Phytol.">
        <title>Comparative genomics and transcriptomics depict ericoid mycorrhizal fungi as versatile saprotrophs and plant mutualists.</title>
        <authorList>
            <person name="Martino E."/>
            <person name="Morin E."/>
            <person name="Grelet G.A."/>
            <person name="Kuo A."/>
            <person name="Kohler A."/>
            <person name="Daghino S."/>
            <person name="Barry K.W."/>
            <person name="Cichocki N."/>
            <person name="Clum A."/>
            <person name="Dockter R.B."/>
            <person name="Hainaut M."/>
            <person name="Kuo R.C."/>
            <person name="LaButti K."/>
            <person name="Lindahl B.D."/>
            <person name="Lindquist E.A."/>
            <person name="Lipzen A."/>
            <person name="Khouja H.R."/>
            <person name="Magnuson J."/>
            <person name="Murat C."/>
            <person name="Ohm R.A."/>
            <person name="Singer S.W."/>
            <person name="Spatafora J.W."/>
            <person name="Wang M."/>
            <person name="Veneault-Fourrey C."/>
            <person name="Henrissat B."/>
            <person name="Grigoriev I.V."/>
            <person name="Martin F.M."/>
            <person name="Perotto S."/>
        </authorList>
    </citation>
    <scope>NUCLEOTIDE SEQUENCE [LARGE SCALE GENOMIC DNA]</scope>
    <source>
        <strain evidence="2 3">ATCC 22711</strain>
    </source>
</reference>
<dbReference type="InParanoid" id="A0A2T3ASW8"/>
<proteinExistence type="predicted"/>
<gene>
    <name evidence="2" type="ORF">M430DRAFT_21921</name>
</gene>
<dbReference type="Proteomes" id="UP000241818">
    <property type="component" value="Unassembled WGS sequence"/>
</dbReference>